<dbReference type="OrthoDB" id="142078at2"/>
<evidence type="ECO:0000256" key="4">
    <source>
        <dbReference type="ARBA" id="ARBA00022741"/>
    </source>
</evidence>
<evidence type="ECO:0000256" key="3">
    <source>
        <dbReference type="ARBA" id="ARBA00022679"/>
    </source>
</evidence>
<comment type="similarity">
    <text evidence="2">Belongs to the diacylglycerol/lipid kinase family.</text>
</comment>
<dbReference type="EMBL" id="PDJI01000004">
    <property type="protein sequence ID" value="PFG38024.1"/>
    <property type="molecule type" value="Genomic_DNA"/>
</dbReference>
<dbReference type="InterPro" id="IPR017438">
    <property type="entry name" value="ATP-NAD_kinase_N"/>
</dbReference>
<gene>
    <name evidence="10" type="ORF">ATJ97_0492</name>
</gene>
<keyword evidence="4" id="KW-0547">Nucleotide-binding</keyword>
<dbReference type="RefSeq" id="WP_098482369.1">
    <property type="nucleotide sequence ID" value="NZ_PDJI01000004.1"/>
</dbReference>
<dbReference type="GO" id="GO:0004143">
    <property type="term" value="F:ATP-dependent diacylglycerol kinase activity"/>
    <property type="evidence" value="ECO:0007669"/>
    <property type="project" value="TreeGrafter"/>
</dbReference>
<keyword evidence="7" id="KW-0594">Phospholipid biosynthesis</keyword>
<dbReference type="Pfam" id="PF19279">
    <property type="entry name" value="YegS_C"/>
    <property type="match status" value="1"/>
</dbReference>
<evidence type="ECO:0000256" key="7">
    <source>
        <dbReference type="ARBA" id="ARBA00023209"/>
    </source>
</evidence>
<sequence>MEAAAAHRTATGRVGLVLNPTSGRGRGAKVRERVTAGLAAAGLDAVDLSGPDLAAATSRARAGLAQGLDALVVVGGDGMVHLGANVVAGTGVPLGIVAVGTGNDVARDLGLPVHDVDASLALVRDGLAALAGVTTAERSATSDGPAAAGVRMVDAVAVSRPGGPTEHWFMAVFSCGIDAAVNDRANRMTWPADGGRYVRALLAELGGFRPFGYRVTMDGEVWEGDGTLVAVANTRSFGGGLLIAPDAEPDDGFLEVVIADGLRRGQLLRIFPRLYRGTHVSHPAVQVRRVRSVLIEPLLSRGAAPPVAFADGERLDALPLQCDLHPRAVGVLTRSLGA</sequence>
<keyword evidence="7" id="KW-0444">Lipid biosynthesis</keyword>
<dbReference type="AlphaFoldDB" id="A0A2A9EGH0"/>
<dbReference type="PANTHER" id="PTHR12358">
    <property type="entry name" value="SPHINGOSINE KINASE"/>
    <property type="match status" value="1"/>
</dbReference>
<dbReference type="InterPro" id="IPR045540">
    <property type="entry name" value="YegS/DAGK_C"/>
</dbReference>
<evidence type="ECO:0000313" key="11">
    <source>
        <dbReference type="Proteomes" id="UP000222106"/>
    </source>
</evidence>
<evidence type="ECO:0000256" key="5">
    <source>
        <dbReference type="ARBA" id="ARBA00022777"/>
    </source>
</evidence>
<evidence type="ECO:0000256" key="8">
    <source>
        <dbReference type="ARBA" id="ARBA00023264"/>
    </source>
</evidence>
<evidence type="ECO:0000259" key="9">
    <source>
        <dbReference type="PROSITE" id="PS50146"/>
    </source>
</evidence>
<comment type="cofactor">
    <cofactor evidence="1">
        <name>Mg(2+)</name>
        <dbReference type="ChEBI" id="CHEBI:18420"/>
    </cofactor>
</comment>
<feature type="domain" description="DAGKc" evidence="9">
    <location>
        <begin position="9"/>
        <end position="142"/>
    </location>
</feature>
<dbReference type="Gene3D" id="2.60.200.40">
    <property type="match status" value="1"/>
</dbReference>
<protein>
    <submittedName>
        <fullName evidence="10">Diacylglycerol kinase (ATP)</fullName>
    </submittedName>
</protein>
<proteinExistence type="inferred from homology"/>
<name>A0A2A9EGH0_9MICO</name>
<keyword evidence="8" id="KW-1208">Phospholipid metabolism</keyword>
<keyword evidence="6" id="KW-0067">ATP-binding</keyword>
<dbReference type="Gene3D" id="3.40.50.10330">
    <property type="entry name" value="Probable inorganic polyphosphate/atp-NAD kinase, domain 1"/>
    <property type="match status" value="1"/>
</dbReference>
<reference evidence="10 11" key="1">
    <citation type="submission" date="2017-10" db="EMBL/GenBank/DDBJ databases">
        <title>Sequencing the genomes of 1000 actinobacteria strains.</title>
        <authorList>
            <person name="Klenk H.-P."/>
        </authorList>
    </citation>
    <scope>NUCLEOTIDE SEQUENCE [LARGE SCALE GENOMIC DNA]</scope>
    <source>
        <strain evidence="10 11">DSM 21838</strain>
    </source>
</reference>
<dbReference type="GO" id="GO:0005886">
    <property type="term" value="C:plasma membrane"/>
    <property type="evidence" value="ECO:0007669"/>
    <property type="project" value="TreeGrafter"/>
</dbReference>
<evidence type="ECO:0000256" key="2">
    <source>
        <dbReference type="ARBA" id="ARBA00005983"/>
    </source>
</evidence>
<dbReference type="InterPro" id="IPR001206">
    <property type="entry name" value="Diacylglycerol_kinase_cat_dom"/>
</dbReference>
<evidence type="ECO:0000313" key="10">
    <source>
        <dbReference type="EMBL" id="PFG38024.1"/>
    </source>
</evidence>
<organism evidence="10 11">
    <name type="scientific">Georgenia soli</name>
    <dbReference type="NCBI Taxonomy" id="638953"/>
    <lineage>
        <taxon>Bacteria</taxon>
        <taxon>Bacillati</taxon>
        <taxon>Actinomycetota</taxon>
        <taxon>Actinomycetes</taxon>
        <taxon>Micrococcales</taxon>
        <taxon>Bogoriellaceae</taxon>
        <taxon>Georgenia</taxon>
    </lineage>
</organism>
<keyword evidence="3" id="KW-0808">Transferase</keyword>
<comment type="caution">
    <text evidence="10">The sequence shown here is derived from an EMBL/GenBank/DDBJ whole genome shotgun (WGS) entry which is preliminary data.</text>
</comment>
<keyword evidence="7" id="KW-0443">Lipid metabolism</keyword>
<keyword evidence="5 10" id="KW-0418">Kinase</keyword>
<accession>A0A2A9EGH0</accession>
<dbReference type="GO" id="GO:0005524">
    <property type="term" value="F:ATP binding"/>
    <property type="evidence" value="ECO:0007669"/>
    <property type="project" value="UniProtKB-KW"/>
</dbReference>
<dbReference type="Pfam" id="PF00781">
    <property type="entry name" value="DAGK_cat"/>
    <property type="match status" value="1"/>
</dbReference>
<dbReference type="GO" id="GO:0008654">
    <property type="term" value="P:phospholipid biosynthetic process"/>
    <property type="evidence" value="ECO:0007669"/>
    <property type="project" value="UniProtKB-KW"/>
</dbReference>
<dbReference type="PANTHER" id="PTHR12358:SF106">
    <property type="entry name" value="LIPID KINASE YEGS"/>
    <property type="match status" value="1"/>
</dbReference>
<dbReference type="InterPro" id="IPR050187">
    <property type="entry name" value="Lipid_Phosphate_FormReg"/>
</dbReference>
<evidence type="ECO:0000256" key="1">
    <source>
        <dbReference type="ARBA" id="ARBA00001946"/>
    </source>
</evidence>
<dbReference type="Proteomes" id="UP000222106">
    <property type="component" value="Unassembled WGS sequence"/>
</dbReference>
<evidence type="ECO:0000256" key="6">
    <source>
        <dbReference type="ARBA" id="ARBA00022840"/>
    </source>
</evidence>
<dbReference type="SUPFAM" id="SSF111331">
    <property type="entry name" value="NAD kinase/diacylglycerol kinase-like"/>
    <property type="match status" value="1"/>
</dbReference>
<dbReference type="PROSITE" id="PS50146">
    <property type="entry name" value="DAGK"/>
    <property type="match status" value="1"/>
</dbReference>
<keyword evidence="11" id="KW-1185">Reference proteome</keyword>
<dbReference type="InterPro" id="IPR016064">
    <property type="entry name" value="NAD/diacylglycerol_kinase_sf"/>
</dbReference>